<gene>
    <name evidence="1" type="ORF">BpHYR1_021872</name>
</gene>
<proteinExistence type="predicted"/>
<keyword evidence="2" id="KW-1185">Reference proteome</keyword>
<sequence>MIQGENKEKKMDINNIHKLVVILLAKRFVMVTSYSVGKKLKHDPSFQFPFEPSSGIILIIYIDSKLFDHQHKNCCIIWPKLCNSFIINPMRVSLNK</sequence>
<accession>A0A3M7T4D6</accession>
<dbReference type="Proteomes" id="UP000276133">
    <property type="component" value="Unassembled WGS sequence"/>
</dbReference>
<comment type="caution">
    <text evidence="1">The sequence shown here is derived from an EMBL/GenBank/DDBJ whole genome shotgun (WGS) entry which is preliminary data.</text>
</comment>
<reference evidence="1 2" key="1">
    <citation type="journal article" date="2018" name="Sci. Rep.">
        <title>Genomic signatures of local adaptation to the degree of environmental predictability in rotifers.</title>
        <authorList>
            <person name="Franch-Gras L."/>
            <person name="Hahn C."/>
            <person name="Garcia-Roger E.M."/>
            <person name="Carmona M.J."/>
            <person name="Serra M."/>
            <person name="Gomez A."/>
        </authorList>
    </citation>
    <scope>NUCLEOTIDE SEQUENCE [LARGE SCALE GENOMIC DNA]</scope>
    <source>
        <strain evidence="1">HYR1</strain>
    </source>
</reference>
<protein>
    <submittedName>
        <fullName evidence="1">Uncharacterized protein</fullName>
    </submittedName>
</protein>
<evidence type="ECO:0000313" key="1">
    <source>
        <dbReference type="EMBL" id="RNA42769.1"/>
    </source>
</evidence>
<evidence type="ECO:0000313" key="2">
    <source>
        <dbReference type="Proteomes" id="UP000276133"/>
    </source>
</evidence>
<dbReference type="EMBL" id="REGN01000323">
    <property type="protein sequence ID" value="RNA42769.1"/>
    <property type="molecule type" value="Genomic_DNA"/>
</dbReference>
<dbReference type="AlphaFoldDB" id="A0A3M7T4D6"/>
<name>A0A3M7T4D6_BRAPC</name>
<organism evidence="1 2">
    <name type="scientific">Brachionus plicatilis</name>
    <name type="common">Marine rotifer</name>
    <name type="synonym">Brachionus muelleri</name>
    <dbReference type="NCBI Taxonomy" id="10195"/>
    <lineage>
        <taxon>Eukaryota</taxon>
        <taxon>Metazoa</taxon>
        <taxon>Spiralia</taxon>
        <taxon>Gnathifera</taxon>
        <taxon>Rotifera</taxon>
        <taxon>Eurotatoria</taxon>
        <taxon>Monogononta</taxon>
        <taxon>Pseudotrocha</taxon>
        <taxon>Ploima</taxon>
        <taxon>Brachionidae</taxon>
        <taxon>Brachionus</taxon>
    </lineage>
</organism>